<dbReference type="Proteomes" id="UP001596158">
    <property type="component" value="Unassembled WGS sequence"/>
</dbReference>
<gene>
    <name evidence="3" type="ORF">ACFQGR_01550</name>
</gene>
<dbReference type="Gene3D" id="2.60.120.260">
    <property type="entry name" value="Galactose-binding domain-like"/>
    <property type="match status" value="2"/>
</dbReference>
<reference evidence="4" key="1">
    <citation type="journal article" date="2019" name="Int. J. Syst. Evol. Microbiol.">
        <title>The Global Catalogue of Microorganisms (GCM) 10K type strain sequencing project: providing services to taxonomists for standard genome sequencing and annotation.</title>
        <authorList>
            <consortium name="The Broad Institute Genomics Platform"/>
            <consortium name="The Broad Institute Genome Sequencing Center for Infectious Disease"/>
            <person name="Wu L."/>
            <person name="Ma J."/>
        </authorList>
    </citation>
    <scope>NUCLEOTIDE SEQUENCE [LARGE SCALE GENOMIC DNA]</scope>
    <source>
        <strain evidence="4">CCM 8924</strain>
    </source>
</reference>
<dbReference type="RefSeq" id="WP_240006010.1">
    <property type="nucleotide sequence ID" value="NZ_BJDT01000005.1"/>
</dbReference>
<accession>A0ABW1RRQ5</accession>
<organism evidence="3 4">
    <name type="scientific">Weissella sagaensis</name>
    <dbReference type="NCBI Taxonomy" id="2559928"/>
    <lineage>
        <taxon>Bacteria</taxon>
        <taxon>Bacillati</taxon>
        <taxon>Bacillota</taxon>
        <taxon>Bacilli</taxon>
        <taxon>Lactobacillales</taxon>
        <taxon>Lactobacillaceae</taxon>
        <taxon>Weissella</taxon>
    </lineage>
</organism>
<evidence type="ECO:0000259" key="2">
    <source>
        <dbReference type="Pfam" id="PF07902"/>
    </source>
</evidence>
<dbReference type="EMBL" id="JBHSSG010000007">
    <property type="protein sequence ID" value="MFC6178097.1"/>
    <property type="molecule type" value="Genomic_DNA"/>
</dbReference>
<dbReference type="InterPro" id="IPR012892">
    <property type="entry name" value="Gp58"/>
</dbReference>
<dbReference type="InterPro" id="IPR010572">
    <property type="entry name" value="Tail_dom"/>
</dbReference>
<dbReference type="Pfam" id="PF07902">
    <property type="entry name" value="Gp58"/>
    <property type="match status" value="1"/>
</dbReference>
<name>A0ABW1RRQ5_9LACO</name>
<dbReference type="Gene3D" id="3.55.50.40">
    <property type="match status" value="1"/>
</dbReference>
<protein>
    <submittedName>
        <fullName evidence="3">Phage tail protein</fullName>
    </submittedName>
</protein>
<dbReference type="Pfam" id="PF06605">
    <property type="entry name" value="Prophage_tail"/>
    <property type="match status" value="1"/>
</dbReference>
<keyword evidence="4" id="KW-1185">Reference proteome</keyword>
<sequence length="1517" mass="163928">MIKFKNINGDVFLAVGSVKRKSALNGEKSLSATITQGDDVLNKIDKGWSLEFDNEPYVVTYFERNDNNNTVEIDAIHKFFWDMTKSVLYNSYSNSHVARFYLDEIFKDTGYTYALNFDPKAFEKENWGMKNKLSLFNDAISSMGAEFEINGTLISIFKNVGSDLSTIVRHGFNLSDMTLENDNANFATYGEGFGAYDDKENQKGPRLHVTYTSPLAKAFGKLHAEPIVDERYTVKDNLLSAVKDKVDSSFAVSVKLSLYDLTAAGYPYKMANVGDWLLAVDEHLDFKQKIRIISVDDEFAEDGTRISYTVTCGDVGVTKKYQDANAALTQKVQSAYENAQTAKDAAIQAVISSTSKNTIYDNIDGEENLPKTANEGDLAFVQTGDGKAMYIYTKLPDGSFKWVKRLDPDTGEQIAAGVEEAIATANKHTDELNEKQASEAAAFQSEANVALSSAAAERADMFKQSTSMATSAATHADSMANSAAAYGKAQAASALSSANSALTTAKSDLTDDISVAKSEAIEAAKTADGVVKKQITDTADSINLTISQNKSDADGKIKTAQTAATQALDGLKAKVDQTTYDTKTGQLDKAVGSATLTADSAALSIKNYQSTVDGKFSSQAAAITANSKAIDTKVSQTNFDTVTGDLTTKYGNVKTTADAVTTEVTKYETANDKKVSENTASINALNNQITSKVNQTDFDKTTGDLSGKYSVQQQTINSISQTVTELQAKANTQGQVNQLMNTEFTPDLQGWITDSTDGSKVPYRSYARGGAGSITVGFNSTAARSGSTIRLIQTVILGSSTDRVVSLKWLVRTLQNNNYDNVRLLFRDSNNSDISDVYRSWADTSLDGTWHEIKWENITVPDNASTVNLYFQAREGTRAYLNKPMLVFANTIGDYVPGNYNNNARVTALELDVDGIHGLVDDPSKGLSATWNLASDGQSIAVQAKTAASTADGKAVAAQKDATTAITTANGTQTTVNHMQGDISDIQSTQTQTAGQVTTEIEDRKNGDNTTRTQLTNLIDQRVTSVEKGYQSYFDQKADGILLGVGTPNMLVNSDFNPDLSGWSVDNFLGGKKPYRSYFDKTANKITVGFNTQSDNASMASLSQKVALASTPGARGTISLSWQARTSESAGTQTVSMSFVDSSGNTIGKSITADWSDKGTGWNIKKIEGIDIPDKATSLTIAFVASEKVTAYLTKPMLSFTNKAMPYMPGSATNSSTVLQLFKDNWSIGLADNLGKITSGIVADNNNMALINKNITLQGNTTVTADFYAKGGNFKNLNASNITTGTINAAKINVINLDVSSLSGNITNFIKSYWSDAYSNQVVVNANNVSFYTNSHRSSTVISEGQIDMTVYNNTTKIPEHIGGLKHGTVVGRDNQDYLIMYLDGWKTQGGHPADAAKHGGDGFMFSVSDGWNIPTGMPLLTWENELLAGGAKHLPGWHFWDHTEFHSDVMMFPNGAYQGLYFGATEYNGTTYPGIFGNQKQDDGPGILFGSTELYFLYKNTVYPLSVVLKAASGGW</sequence>
<feature type="domain" description="Gp58-like" evidence="2">
    <location>
        <begin position="1237"/>
        <end position="1318"/>
    </location>
</feature>
<proteinExistence type="predicted"/>
<feature type="domain" description="Tail spike" evidence="1">
    <location>
        <begin position="92"/>
        <end position="298"/>
    </location>
</feature>
<evidence type="ECO:0000313" key="3">
    <source>
        <dbReference type="EMBL" id="MFC6178097.1"/>
    </source>
</evidence>
<evidence type="ECO:0000259" key="1">
    <source>
        <dbReference type="Pfam" id="PF06605"/>
    </source>
</evidence>
<comment type="caution">
    <text evidence="3">The sequence shown here is derived from an EMBL/GenBank/DDBJ whole genome shotgun (WGS) entry which is preliminary data.</text>
</comment>
<evidence type="ECO:0000313" key="4">
    <source>
        <dbReference type="Proteomes" id="UP001596158"/>
    </source>
</evidence>